<gene>
    <name evidence="7" type="ORF">WH50_03940</name>
</gene>
<evidence type="ECO:0000256" key="5">
    <source>
        <dbReference type="SAM" id="SignalP"/>
    </source>
</evidence>
<dbReference type="PANTHER" id="PTHR30329:SF21">
    <property type="entry name" value="LIPOPROTEIN YIAD-RELATED"/>
    <property type="match status" value="1"/>
</dbReference>
<keyword evidence="8" id="KW-1185">Reference proteome</keyword>
<keyword evidence="5" id="KW-0732">Signal</keyword>
<dbReference type="RefSeq" id="WP_110186139.1">
    <property type="nucleotide sequence ID" value="NZ_CP177354.1"/>
</dbReference>
<dbReference type="PANTHER" id="PTHR30329">
    <property type="entry name" value="STATOR ELEMENT OF FLAGELLAR MOTOR COMPLEX"/>
    <property type="match status" value="1"/>
</dbReference>
<comment type="caution">
    <text evidence="7">The sequence shown here is derived from an EMBL/GenBank/DDBJ whole genome shotgun (WGS) entry which is preliminary data.</text>
</comment>
<evidence type="ECO:0000256" key="1">
    <source>
        <dbReference type="ARBA" id="ARBA00004442"/>
    </source>
</evidence>
<dbReference type="Proteomes" id="UP000248090">
    <property type="component" value="Unassembled WGS sequence"/>
</dbReference>
<dbReference type="CDD" id="cd07185">
    <property type="entry name" value="OmpA_C-like"/>
    <property type="match status" value="1"/>
</dbReference>
<protein>
    <recommendedName>
        <fullName evidence="6">OmpA-like domain-containing protein</fullName>
    </recommendedName>
</protein>
<dbReference type="Gene3D" id="3.30.1330.60">
    <property type="entry name" value="OmpA-like domain"/>
    <property type="match status" value="1"/>
</dbReference>
<reference evidence="7 8" key="1">
    <citation type="submission" date="2015-03" db="EMBL/GenBank/DDBJ databases">
        <authorList>
            <person name="Krishnan R."/>
            <person name="Midha S."/>
            <person name="Patil P.B."/>
            <person name="Rameshkumar N."/>
        </authorList>
    </citation>
    <scope>NUCLEOTIDE SEQUENCE [LARGE SCALE GENOMIC DNA]</scope>
    <source>
        <strain evidence="7 8">L1E11</strain>
    </source>
</reference>
<feature type="signal peptide" evidence="5">
    <location>
        <begin position="1"/>
        <end position="20"/>
    </location>
</feature>
<proteinExistence type="predicted"/>
<evidence type="ECO:0000313" key="8">
    <source>
        <dbReference type="Proteomes" id="UP000248090"/>
    </source>
</evidence>
<dbReference type="InterPro" id="IPR050330">
    <property type="entry name" value="Bact_OuterMem_StrucFunc"/>
</dbReference>
<dbReference type="PRINTS" id="PR01021">
    <property type="entry name" value="OMPADOMAIN"/>
</dbReference>
<keyword evidence="3" id="KW-0998">Cell outer membrane</keyword>
<sequence length="195" mass="20870">MKKTVTALTLALAASSFAYANTEPTSYWVSSNGKVVKDGFDGCVKTTQWKAEDAYICTGEKVEEPAVAAPAPAAPVYQNVEQSLTVYFPNDVAKVSAANQARLAEFAGNISSTMKDVEGVMVSGHASSPGSDGYNMRLSQRRANNVVGELNKLGVHNATVNAYGETDLVYDANGKEDQERSRRVVIDVNGKKQVN</sequence>
<dbReference type="InterPro" id="IPR006665">
    <property type="entry name" value="OmpA-like"/>
</dbReference>
<evidence type="ECO:0000256" key="3">
    <source>
        <dbReference type="ARBA" id="ARBA00023237"/>
    </source>
</evidence>
<name>A0ABX5M0Z4_9GAMM</name>
<feature type="chain" id="PRO_5047348341" description="OmpA-like domain-containing protein" evidence="5">
    <location>
        <begin position="21"/>
        <end position="195"/>
    </location>
</feature>
<accession>A0ABX5M0Z4</accession>
<evidence type="ECO:0000259" key="6">
    <source>
        <dbReference type="PROSITE" id="PS51123"/>
    </source>
</evidence>
<evidence type="ECO:0000256" key="2">
    <source>
        <dbReference type="ARBA" id="ARBA00023136"/>
    </source>
</evidence>
<dbReference type="InterPro" id="IPR036737">
    <property type="entry name" value="OmpA-like_sf"/>
</dbReference>
<evidence type="ECO:0000313" key="7">
    <source>
        <dbReference type="EMBL" id="PXF32557.1"/>
    </source>
</evidence>
<comment type="subcellular location">
    <subcellularLocation>
        <location evidence="1">Cell outer membrane</location>
    </subcellularLocation>
</comment>
<dbReference type="PROSITE" id="PS51123">
    <property type="entry name" value="OMPA_2"/>
    <property type="match status" value="1"/>
</dbReference>
<evidence type="ECO:0000256" key="4">
    <source>
        <dbReference type="PROSITE-ProRule" id="PRU00473"/>
    </source>
</evidence>
<feature type="domain" description="OmpA-like" evidence="6">
    <location>
        <begin position="75"/>
        <end position="192"/>
    </location>
</feature>
<dbReference type="SUPFAM" id="SSF103088">
    <property type="entry name" value="OmpA-like"/>
    <property type="match status" value="1"/>
</dbReference>
<dbReference type="EMBL" id="LAPT01000015">
    <property type="protein sequence ID" value="PXF32557.1"/>
    <property type="molecule type" value="Genomic_DNA"/>
</dbReference>
<dbReference type="InterPro" id="IPR006664">
    <property type="entry name" value="OMP_bac"/>
</dbReference>
<organism evidence="7 8">
    <name type="scientific">Pokkaliibacter plantistimulans</name>
    <dbReference type="NCBI Taxonomy" id="1635171"/>
    <lineage>
        <taxon>Bacteria</taxon>
        <taxon>Pseudomonadati</taxon>
        <taxon>Pseudomonadota</taxon>
        <taxon>Gammaproteobacteria</taxon>
        <taxon>Oceanospirillales</taxon>
        <taxon>Balneatrichaceae</taxon>
        <taxon>Pokkaliibacter</taxon>
    </lineage>
</organism>
<keyword evidence="2 4" id="KW-0472">Membrane</keyword>
<dbReference type="Pfam" id="PF00691">
    <property type="entry name" value="OmpA"/>
    <property type="match status" value="1"/>
</dbReference>